<dbReference type="Proteomes" id="UP000193144">
    <property type="component" value="Unassembled WGS sequence"/>
</dbReference>
<proteinExistence type="predicted"/>
<accession>A0A1Y1ZUX8</accession>
<reference evidence="1 2" key="1">
    <citation type="submission" date="2016-07" db="EMBL/GenBank/DDBJ databases">
        <title>Pervasive Adenine N6-methylation of Active Genes in Fungi.</title>
        <authorList>
            <consortium name="DOE Joint Genome Institute"/>
            <person name="Mondo S.J."/>
            <person name="Dannebaum R.O."/>
            <person name="Kuo R.C."/>
            <person name="Labutti K."/>
            <person name="Haridas S."/>
            <person name="Kuo A."/>
            <person name="Salamov A."/>
            <person name="Ahrendt S.R."/>
            <person name="Lipzen A."/>
            <person name="Sullivan W."/>
            <person name="Andreopoulos W.B."/>
            <person name="Clum A."/>
            <person name="Lindquist E."/>
            <person name="Daum C."/>
            <person name="Ramamoorthy G.K."/>
            <person name="Gryganskyi A."/>
            <person name="Culley D."/>
            <person name="Magnuson J.K."/>
            <person name="James T.Y."/>
            <person name="O'Malley M.A."/>
            <person name="Stajich J.E."/>
            <person name="Spatafora J.W."/>
            <person name="Visel A."/>
            <person name="Grigoriev I.V."/>
        </authorList>
    </citation>
    <scope>NUCLEOTIDE SEQUENCE [LARGE SCALE GENOMIC DNA]</scope>
    <source>
        <strain evidence="1 2">CBS 115471</strain>
    </source>
</reference>
<dbReference type="OrthoDB" id="5086500at2759"/>
<keyword evidence="2" id="KW-1185">Reference proteome</keyword>
<sequence length="135" mass="14646">MSEAEEHAHWLLPSKVASTPTEACIARECGLVAISPHFSRQPSHLSFINLEYRVPFLRRSSAPTFLLTGHRDQKNSYSPTGPFPNLSVTAMEGLAAFSLACNVMQAIQFGLETVAVCVRICEGKSPAADGRTILS</sequence>
<dbReference type="AlphaFoldDB" id="A0A1Y1ZUX8"/>
<evidence type="ECO:0000313" key="1">
    <source>
        <dbReference type="EMBL" id="ORY14010.1"/>
    </source>
</evidence>
<protein>
    <submittedName>
        <fullName evidence="1">Uncharacterized protein</fullName>
    </submittedName>
</protein>
<comment type="caution">
    <text evidence="1">The sequence shown here is derived from an EMBL/GenBank/DDBJ whole genome shotgun (WGS) entry which is preliminary data.</text>
</comment>
<dbReference type="EMBL" id="MCFA01000036">
    <property type="protein sequence ID" value="ORY14010.1"/>
    <property type="molecule type" value="Genomic_DNA"/>
</dbReference>
<gene>
    <name evidence="1" type="ORF">BCR34DRAFT_244198</name>
</gene>
<evidence type="ECO:0000313" key="2">
    <source>
        <dbReference type="Proteomes" id="UP000193144"/>
    </source>
</evidence>
<organism evidence="1 2">
    <name type="scientific">Clohesyomyces aquaticus</name>
    <dbReference type="NCBI Taxonomy" id="1231657"/>
    <lineage>
        <taxon>Eukaryota</taxon>
        <taxon>Fungi</taxon>
        <taxon>Dikarya</taxon>
        <taxon>Ascomycota</taxon>
        <taxon>Pezizomycotina</taxon>
        <taxon>Dothideomycetes</taxon>
        <taxon>Pleosporomycetidae</taxon>
        <taxon>Pleosporales</taxon>
        <taxon>Lindgomycetaceae</taxon>
        <taxon>Clohesyomyces</taxon>
    </lineage>
</organism>
<name>A0A1Y1ZUX8_9PLEO</name>